<evidence type="ECO:0000256" key="2">
    <source>
        <dbReference type="ARBA" id="ARBA00023082"/>
    </source>
</evidence>
<feature type="domain" description="RNA polymerase sigma-70 region 2" evidence="5">
    <location>
        <begin position="58"/>
        <end position="100"/>
    </location>
</feature>
<evidence type="ECO:0000256" key="4">
    <source>
        <dbReference type="SAM" id="MobiDB-lite"/>
    </source>
</evidence>
<proteinExistence type="predicted"/>
<dbReference type="Gene3D" id="1.10.1740.10">
    <property type="match status" value="1"/>
</dbReference>
<evidence type="ECO:0000256" key="1">
    <source>
        <dbReference type="ARBA" id="ARBA00023015"/>
    </source>
</evidence>
<dbReference type="Proteomes" id="UP000060277">
    <property type="component" value="Chromosome"/>
</dbReference>
<keyword evidence="2" id="KW-0731">Sigma factor</keyword>
<dbReference type="Pfam" id="PF04542">
    <property type="entry name" value="Sigma70_r2"/>
    <property type="match status" value="1"/>
</dbReference>
<dbReference type="PANTHER" id="PTHR43133:SF62">
    <property type="entry name" value="RNA POLYMERASE SIGMA FACTOR SIGZ"/>
    <property type="match status" value="1"/>
</dbReference>
<dbReference type="InterPro" id="IPR007627">
    <property type="entry name" value="RNA_pol_sigma70_r2"/>
</dbReference>
<dbReference type="InterPro" id="IPR039425">
    <property type="entry name" value="RNA_pol_sigma-70-like"/>
</dbReference>
<reference evidence="7" key="1">
    <citation type="submission" date="2015-12" db="EMBL/GenBank/DDBJ databases">
        <title>Complete genome sequence of Pandoraea norimbergensis DSM 11628.</title>
        <authorList>
            <person name="Ee R."/>
            <person name="Lim Y.-L."/>
            <person name="Yong D."/>
            <person name="Yin W.-F."/>
            <person name="Chan K.-G."/>
        </authorList>
    </citation>
    <scope>NUCLEOTIDE SEQUENCE [LARGE SCALE GENOMIC DNA]</scope>
    <source>
        <strain evidence="7">DSM 11628</strain>
    </source>
</reference>
<name>A0ABN4JJY6_9BURK</name>
<sequence length="249" mass="27723">MKRDDIENEELTRLLRKFGQPGDGSAAVKLAHREFYNRMAGALDRQALQSTGFNDDLARQTVQEAWCKIVTGAQDYDPSRASVKTWANMITRYCALDVLRVHYKHSRFTHDDDEDAKPSGDPADTRNFGQIAGDAPMEDPDDIACEWPSAADGIYGNQVQNAVRKCLDTLPAGTNPNYRLAMELALDEDLSYADMTVELQRTLPPDVLINSEQVRGWVKKARERMRGCVSRKLGLGKASPSGNSKETGE</sequence>
<dbReference type="SUPFAM" id="SSF88946">
    <property type="entry name" value="Sigma2 domain of RNA polymerase sigma factors"/>
    <property type="match status" value="1"/>
</dbReference>
<keyword evidence="7" id="KW-1185">Reference proteome</keyword>
<dbReference type="RefSeq" id="WP_058377331.1">
    <property type="nucleotide sequence ID" value="NZ_CP013480.3"/>
</dbReference>
<dbReference type="PANTHER" id="PTHR43133">
    <property type="entry name" value="RNA POLYMERASE ECF-TYPE SIGMA FACTO"/>
    <property type="match status" value="1"/>
</dbReference>
<evidence type="ECO:0000313" key="7">
    <source>
        <dbReference type="Proteomes" id="UP000060277"/>
    </source>
</evidence>
<protein>
    <recommendedName>
        <fullName evidence="5">RNA polymerase sigma-70 region 2 domain-containing protein</fullName>
    </recommendedName>
</protein>
<evidence type="ECO:0000259" key="5">
    <source>
        <dbReference type="Pfam" id="PF04542"/>
    </source>
</evidence>
<accession>A0ABN4JJY6</accession>
<keyword evidence="3" id="KW-0804">Transcription</keyword>
<dbReference type="EMBL" id="CP013480">
    <property type="protein sequence ID" value="ALS60414.1"/>
    <property type="molecule type" value="Genomic_DNA"/>
</dbReference>
<evidence type="ECO:0000313" key="6">
    <source>
        <dbReference type="EMBL" id="ALS60414.1"/>
    </source>
</evidence>
<evidence type="ECO:0000256" key="3">
    <source>
        <dbReference type="ARBA" id="ARBA00023163"/>
    </source>
</evidence>
<dbReference type="InterPro" id="IPR013325">
    <property type="entry name" value="RNA_pol_sigma_r2"/>
</dbReference>
<feature type="region of interest" description="Disordered" evidence="4">
    <location>
        <begin position="109"/>
        <end position="135"/>
    </location>
</feature>
<organism evidence="6 7">
    <name type="scientific">Pandoraea norimbergensis</name>
    <dbReference type="NCBI Taxonomy" id="93219"/>
    <lineage>
        <taxon>Bacteria</taxon>
        <taxon>Pseudomonadati</taxon>
        <taxon>Pseudomonadota</taxon>
        <taxon>Betaproteobacteria</taxon>
        <taxon>Burkholderiales</taxon>
        <taxon>Burkholderiaceae</taxon>
        <taxon>Pandoraea</taxon>
    </lineage>
</organism>
<gene>
    <name evidence="6" type="ORF">AT302_12150</name>
</gene>
<keyword evidence="1" id="KW-0805">Transcription regulation</keyword>